<evidence type="ECO:0000313" key="4">
    <source>
        <dbReference type="Proteomes" id="UP000265816"/>
    </source>
</evidence>
<feature type="domain" description="SGNH hydrolase-type esterase" evidence="2">
    <location>
        <begin position="108"/>
        <end position="298"/>
    </location>
</feature>
<dbReference type="Pfam" id="PF13472">
    <property type="entry name" value="Lipase_GDSL_2"/>
    <property type="match status" value="1"/>
</dbReference>
<keyword evidence="1" id="KW-0472">Membrane</keyword>
<evidence type="ECO:0000259" key="2">
    <source>
        <dbReference type="Pfam" id="PF13472"/>
    </source>
</evidence>
<dbReference type="PANTHER" id="PTHR30383">
    <property type="entry name" value="THIOESTERASE 1/PROTEASE 1/LYSOPHOSPHOLIPASE L1"/>
    <property type="match status" value="1"/>
</dbReference>
<dbReference type="InterPro" id="IPR051532">
    <property type="entry name" value="Ester_Hydrolysis_Enzymes"/>
</dbReference>
<dbReference type="EMBL" id="QWVT01000058">
    <property type="protein sequence ID" value="RID81540.1"/>
    <property type="molecule type" value="Genomic_DNA"/>
</dbReference>
<dbReference type="SUPFAM" id="SSF52266">
    <property type="entry name" value="SGNH hydrolase"/>
    <property type="match status" value="1"/>
</dbReference>
<gene>
    <name evidence="3" type="ORF">D1970_21480</name>
</gene>
<keyword evidence="1" id="KW-0812">Transmembrane</keyword>
<dbReference type="AlphaFoldDB" id="A0A398B0M9"/>
<keyword evidence="1" id="KW-1133">Transmembrane helix</keyword>
<accession>A0A398B0M9</accession>
<dbReference type="GO" id="GO:0004622">
    <property type="term" value="F:phosphatidylcholine lysophospholipase activity"/>
    <property type="evidence" value="ECO:0007669"/>
    <property type="project" value="TreeGrafter"/>
</dbReference>
<proteinExistence type="predicted"/>
<comment type="caution">
    <text evidence="3">The sequence shown here is derived from an EMBL/GenBank/DDBJ whole genome shotgun (WGS) entry which is preliminary data.</text>
</comment>
<protein>
    <recommendedName>
        <fullName evidence="2">SGNH hydrolase-type esterase domain-containing protein</fullName>
    </recommendedName>
</protein>
<feature type="transmembrane region" description="Helical" evidence="1">
    <location>
        <begin position="47"/>
        <end position="68"/>
    </location>
</feature>
<dbReference type="InterPro" id="IPR036514">
    <property type="entry name" value="SGNH_hydro_sf"/>
</dbReference>
<evidence type="ECO:0000313" key="3">
    <source>
        <dbReference type="EMBL" id="RID81540.1"/>
    </source>
</evidence>
<keyword evidence="4" id="KW-1185">Reference proteome</keyword>
<name>A0A398B0M9_9BACI</name>
<dbReference type="InterPro" id="IPR013830">
    <property type="entry name" value="SGNH_hydro"/>
</dbReference>
<dbReference type="Proteomes" id="UP000265816">
    <property type="component" value="Unassembled WGS sequence"/>
</dbReference>
<evidence type="ECO:0000256" key="1">
    <source>
        <dbReference type="SAM" id="Phobius"/>
    </source>
</evidence>
<organism evidence="3 4">
    <name type="scientific">Mesobacillus zeae</name>
    <dbReference type="NCBI Taxonomy" id="1917180"/>
    <lineage>
        <taxon>Bacteria</taxon>
        <taxon>Bacillati</taxon>
        <taxon>Bacillota</taxon>
        <taxon>Bacilli</taxon>
        <taxon>Bacillales</taxon>
        <taxon>Bacillaceae</taxon>
        <taxon>Mesobacillus</taxon>
    </lineage>
</organism>
<dbReference type="PANTHER" id="PTHR30383:SF27">
    <property type="entry name" value="SPORE GERMINATION LIPASE LIPC"/>
    <property type="match status" value="1"/>
</dbReference>
<dbReference type="Gene3D" id="3.40.50.1110">
    <property type="entry name" value="SGNH hydrolase"/>
    <property type="match status" value="1"/>
</dbReference>
<sequence>MKEYRHSFEWNGAFFIFTKKTAGKHPLIMYSCFPARIGYKKEAIMRLLKLLVLLIILAGSGAAIWMYYPYYQISTLKKQTSAHSQDGSMSSYIDHFKESDTEQLHLLALGDSVIAGYGASEADSLVGKFADGLARQTSKTVVSKNEGINGLTSERLNSLIQSGVINDEISSANIIMINVGGNDILRAARDSDFGSAIKTFDRLQSDFTENLAGITEGIRYLNPNATIIFLELYNPLPTDHSFYSLSDKLLPKWNVHLYKAAQQFDYAVVVHTTKVIHSSKPDHLSPDGVHPSLDGYEAISQQALEQFASEPWSEGK</sequence>
<reference evidence="3 4" key="1">
    <citation type="submission" date="2018-08" db="EMBL/GenBank/DDBJ databases">
        <title>Bacillus jemisoniae sp. nov., Bacillus chryseoplanitiae sp. nov., Bacillus resnikiae sp. nov., and Bacillus frankliniae sp. nov., isolated from Viking spacecraft and associated surfaces.</title>
        <authorList>
            <person name="Seuylemezian A."/>
            <person name="Vaishampayan P."/>
        </authorList>
    </citation>
    <scope>NUCLEOTIDE SEQUENCE [LARGE SCALE GENOMIC DNA]</scope>
    <source>
        <strain evidence="3 4">JJ-247</strain>
    </source>
</reference>